<dbReference type="EMBL" id="KF278719">
    <property type="protein sequence ID" value="AIB06953.1"/>
    <property type="molecule type" value="mRNA"/>
</dbReference>
<dbReference type="InterPro" id="IPR029063">
    <property type="entry name" value="SAM-dependent_MTases_sf"/>
</dbReference>
<dbReference type="InterPro" id="IPR005299">
    <property type="entry name" value="MeTrfase_7"/>
</dbReference>
<keyword evidence="1" id="KW-0479">Metal-binding</keyword>
<dbReference type="Gene3D" id="3.40.50.150">
    <property type="entry name" value="Vaccinia Virus protein VP39"/>
    <property type="match status" value="1"/>
</dbReference>
<dbReference type="GO" id="GO:0008168">
    <property type="term" value="F:methyltransferase activity"/>
    <property type="evidence" value="ECO:0007669"/>
    <property type="project" value="UniProtKB-KW"/>
</dbReference>
<evidence type="ECO:0000313" key="3">
    <source>
        <dbReference type="EMBL" id="AIB06953.1"/>
    </source>
</evidence>
<evidence type="ECO:0000256" key="1">
    <source>
        <dbReference type="ARBA" id="ARBA00022723"/>
    </source>
</evidence>
<dbReference type="AlphaFoldDB" id="A0A075E3N4"/>
<dbReference type="Gene3D" id="1.10.1200.270">
    <property type="entry name" value="Methyltransferase, alpha-helical capping domain"/>
    <property type="match status" value="1"/>
</dbReference>
<name>A0A075E3N4_9ASPA</name>
<dbReference type="GO" id="GO:0032259">
    <property type="term" value="P:methylation"/>
    <property type="evidence" value="ECO:0007669"/>
    <property type="project" value="UniProtKB-KW"/>
</dbReference>
<keyword evidence="3" id="KW-0489">Methyltransferase</keyword>
<accession>A0A075E3N4</accession>
<evidence type="ECO:0000256" key="2">
    <source>
        <dbReference type="ARBA" id="ARBA00022842"/>
    </source>
</evidence>
<dbReference type="PANTHER" id="PTHR31009">
    <property type="entry name" value="S-ADENOSYL-L-METHIONINE:CARBOXYL METHYLTRANSFERASE FAMILY PROTEIN"/>
    <property type="match status" value="1"/>
</dbReference>
<keyword evidence="3" id="KW-0808">Transferase</keyword>
<dbReference type="Pfam" id="PF03492">
    <property type="entry name" value="Methyltransf_7"/>
    <property type="match status" value="1"/>
</dbReference>
<dbReference type="SUPFAM" id="SSF53335">
    <property type="entry name" value="S-adenosyl-L-methionine-dependent methyltransferases"/>
    <property type="match status" value="1"/>
</dbReference>
<sequence>MIAEQVLAMTGGSGENSYAENSKLQEKAGIMTKPLGEEALREICKTLPEKLVVADLGCSSGPNTLLVLSQIINAVDEYCSKSSQQRPEIQYSLCDLPDNDFNTLFQLSEQYQKKIREEKGDRYEPFYIVGSPGSFYRRLFPSKSVQLFHSSYSLMWLSQVPKGLKDEAFDHFNRTAIYINNESYSIVSHLYVEQFKTDFSDFLKSRSKELISGGSMILSFLGRSDFQSIGEMLYLWELLAEALTAMVSEGLVEEDKLKDFNLPFYTPLMEEVRSIISMEGSFHLKQAQSFESNWDPFDESHENFVEDKSSSSRNVANYMRAVLEPLVTSYFGTDILEDLFSRYANNIARHMYNGKPKHTVFILFLKLKGEEQTLRECE</sequence>
<dbReference type="GO" id="GO:0046872">
    <property type="term" value="F:metal ion binding"/>
    <property type="evidence" value="ECO:0007669"/>
    <property type="project" value="UniProtKB-KW"/>
</dbReference>
<keyword evidence="2" id="KW-0460">Magnesium</keyword>
<organism evidence="3">
    <name type="scientific">Vanda hybrid cultivar</name>
    <dbReference type="NCBI Taxonomy" id="484756"/>
    <lineage>
        <taxon>Eukaryota</taxon>
        <taxon>Viridiplantae</taxon>
        <taxon>Streptophyta</taxon>
        <taxon>Embryophyta</taxon>
        <taxon>Tracheophyta</taxon>
        <taxon>Spermatophyta</taxon>
        <taxon>Magnoliopsida</taxon>
        <taxon>Liliopsida</taxon>
        <taxon>Asparagales</taxon>
        <taxon>Orchidaceae</taxon>
        <taxon>Epidendroideae</taxon>
        <taxon>Vandeae</taxon>
        <taxon>Aeridinae</taxon>
        <taxon>Vanda</taxon>
    </lineage>
</organism>
<reference evidence="3" key="1">
    <citation type="submission" date="2013-06" db="EMBL/GenBank/DDBJ databases">
        <title>Sequence and expression analysis of four selected fragrance-related transcripts of Vanda Mimi Palmer: VMPKACT; VMPBSMT; VMPEGS and VMPOOMT.</title>
        <authorList>
            <person name="Barudin M.A."/>
            <person name="Ab Rahim M.H."/>
            <person name="Tan S.H."/>
            <person name="Abdullah J.O."/>
            <person name="Namasivayam P."/>
        </authorList>
    </citation>
    <scope>NUCLEOTIDE SEQUENCE</scope>
</reference>
<proteinExistence type="evidence at transcript level"/>
<dbReference type="InterPro" id="IPR042086">
    <property type="entry name" value="MeTrfase_capping"/>
</dbReference>
<protein>
    <submittedName>
        <fullName evidence="3">Benzoic acid/salicylic acid carboxyl methyltransferase</fullName>
    </submittedName>
</protein>